<organism evidence="1 2">
    <name type="scientific">Psilocybe cubensis</name>
    <name type="common">Psychedelic mushroom</name>
    <name type="synonym">Stropharia cubensis</name>
    <dbReference type="NCBI Taxonomy" id="181762"/>
    <lineage>
        <taxon>Eukaryota</taxon>
        <taxon>Fungi</taxon>
        <taxon>Dikarya</taxon>
        <taxon>Basidiomycota</taxon>
        <taxon>Agaricomycotina</taxon>
        <taxon>Agaricomycetes</taxon>
        <taxon>Agaricomycetidae</taxon>
        <taxon>Agaricales</taxon>
        <taxon>Agaricineae</taxon>
        <taxon>Strophariaceae</taxon>
        <taxon>Psilocybe</taxon>
    </lineage>
</organism>
<protein>
    <submittedName>
        <fullName evidence="1">Serine/threonine-protein kinase BCK1/SLK1/SSP31</fullName>
    </submittedName>
</protein>
<dbReference type="Proteomes" id="UP000664032">
    <property type="component" value="Unassembled WGS sequence"/>
</dbReference>
<keyword evidence="1" id="KW-0418">Kinase</keyword>
<evidence type="ECO:0000313" key="2">
    <source>
        <dbReference type="Proteomes" id="UP000664032"/>
    </source>
</evidence>
<keyword evidence="1" id="KW-0808">Transferase</keyword>
<keyword evidence="2" id="KW-1185">Reference proteome</keyword>
<accession>A0ACB8HH73</accession>
<evidence type="ECO:0000313" key="1">
    <source>
        <dbReference type="EMBL" id="KAH9487012.1"/>
    </source>
</evidence>
<comment type="caution">
    <text evidence="1">The sequence shown here is derived from an EMBL/GenBank/DDBJ whole genome shotgun (WGS) entry which is preliminary data.</text>
</comment>
<sequence>MRYEKTGLRVNELEPHWTEGGGDGKERAEYATARTWRDRLSSKWRKILWRSLVTLQGLLDMQSNPSGAPKFRPPRTVTYKQSLEEYFFDPHGSSSTPVRRLNAAPRAETSRQATRRLPKESHKERPKAKIRWMKGELIGSGSHGRVYMGFNATTGEVMAVKQVELPQTASDRMKTDMKTIVEALKDERETLQDLDHDNIVQYLGFEENLETLNIFLQYVSGGTIGSSLRKCGKFKEEVTKYFTSQILEGLSYLHLKGIIHRDLKSDNILVEETGICKISDFGISKKLQEIDRAFSSMKGTSFWMAPEAISSEDGYTTKVDIWSVGCIVIEMWTGNRPWFGQELLPVLMKLINEKSAPPLPKDCHLSDAAKKFRNECFQPEPAKRSSASALLNHAYLELPSDWSFPGMQYLGYKPLNKSHDDITEFADLKEKTFIADPREPTIRAPSPVVPVNLGNSHPNLSSRQPHNPPVIAPPRLPSPPIVTIEPPGPRKDRMHRSDDSMTRAKRTSTASESSESQRSNQSFTRKARLVVYNPDDDDPQDTSRRRKEKQRENNQPPPFRYEPPPLPPIEKTPYSNNLAPLAPNRYPPFNNTGSTSKAIMPSQNDLSAPSSSSQAFPTDLNFVKNNENDTFSDTNSTLSTSSTWKKPPADLPISRKNSGERQEQYRTSQPLRVIPLSRHSQRNLGDTRPGVKEVLTHLENFFPSHNLNAVVENTMEEDTDRDTSHHKYVRKSVRTIAEEQIGSPIRRRQTRLWDSHPEEIKAPR</sequence>
<gene>
    <name evidence="1" type="ORF">JR316_0001078</name>
</gene>
<proteinExistence type="predicted"/>
<name>A0ACB8HH73_PSICU</name>
<dbReference type="EMBL" id="JAFIQS020000001">
    <property type="protein sequence ID" value="KAH9487012.1"/>
    <property type="molecule type" value="Genomic_DNA"/>
</dbReference>
<reference evidence="1" key="1">
    <citation type="submission" date="2021-10" db="EMBL/GenBank/DDBJ databases">
        <title>Psilocybe cubensis genome.</title>
        <authorList>
            <person name="Mckernan K.J."/>
            <person name="Crawford S."/>
            <person name="Trippe A."/>
            <person name="Kane L.T."/>
            <person name="Mclaughlin S."/>
        </authorList>
    </citation>
    <scope>NUCLEOTIDE SEQUENCE</scope>
    <source>
        <strain evidence="1">MGC-MH-2018</strain>
    </source>
</reference>